<keyword evidence="5" id="KW-1185">Reference proteome</keyword>
<dbReference type="AlphaFoldDB" id="A0A7K3WL60"/>
<dbReference type="GO" id="GO:0046872">
    <property type="term" value="F:metal ion binding"/>
    <property type="evidence" value="ECO:0007669"/>
    <property type="project" value="UniProtKB-KW"/>
</dbReference>
<dbReference type="InterPro" id="IPR029052">
    <property type="entry name" value="Metallo-depent_PP-like"/>
</dbReference>
<dbReference type="NCBIfam" id="TIGR00040">
    <property type="entry name" value="yfcE"/>
    <property type="match status" value="1"/>
</dbReference>
<dbReference type="EC" id="3.1.4.-" evidence="2"/>
<proteinExistence type="inferred from homology"/>
<reference evidence="4 5" key="1">
    <citation type="submission" date="2020-02" db="EMBL/GenBank/DDBJ databases">
        <title>Out from the shadows clarifying the taxonomy of the family Cryomorphaceae and related taxa by utilizing the GTDB taxonomic framework.</title>
        <authorList>
            <person name="Bowman J.P."/>
        </authorList>
    </citation>
    <scope>NUCLEOTIDE SEQUENCE [LARGE SCALE GENOMIC DNA]</scope>
    <source>
        <strain evidence="4 5">QSSC 1-22</strain>
    </source>
</reference>
<dbReference type="InterPro" id="IPR000979">
    <property type="entry name" value="Phosphodiesterase_MJ0936/Vps29"/>
</dbReference>
<gene>
    <name evidence="4" type="ORF">G3O08_02575</name>
</gene>
<comment type="similarity">
    <text evidence="1 2">Belongs to the metallophosphoesterase superfamily. YfcE family.</text>
</comment>
<dbReference type="RefSeq" id="WP_163283088.1">
    <property type="nucleotide sequence ID" value="NZ_JAAGVY010000002.1"/>
</dbReference>
<dbReference type="Pfam" id="PF12850">
    <property type="entry name" value="Metallophos_2"/>
    <property type="match status" value="1"/>
</dbReference>
<dbReference type="EMBL" id="JAAGVY010000002">
    <property type="protein sequence ID" value="NEN22386.1"/>
    <property type="molecule type" value="Genomic_DNA"/>
</dbReference>
<evidence type="ECO:0000256" key="1">
    <source>
        <dbReference type="ARBA" id="ARBA00008950"/>
    </source>
</evidence>
<dbReference type="GO" id="GO:0016787">
    <property type="term" value="F:hydrolase activity"/>
    <property type="evidence" value="ECO:0007669"/>
    <property type="project" value="UniProtKB-UniRule"/>
</dbReference>
<feature type="domain" description="Calcineurin-like phosphoesterase" evidence="3">
    <location>
        <begin position="3"/>
        <end position="150"/>
    </location>
</feature>
<sequence>MRKIGIISDTHSHIDERIAHHLKNCDEIWHAGDIGDISVTDALNKIAPVRGVYGNIDGGVLRTVFPLNQFFEVEGVKVFMTHIAGKPGSYPARVSAEIRKFQPQIFVCGHSHICMVKQNPAFSLLHINPGAAGVQGFHKVRTLLRMELDKGKISNLEVVELGKR</sequence>
<dbReference type="SUPFAM" id="SSF56300">
    <property type="entry name" value="Metallo-dependent phosphatases"/>
    <property type="match status" value="1"/>
</dbReference>
<evidence type="ECO:0000313" key="4">
    <source>
        <dbReference type="EMBL" id="NEN22386.1"/>
    </source>
</evidence>
<evidence type="ECO:0000256" key="2">
    <source>
        <dbReference type="RuleBase" id="RU362039"/>
    </source>
</evidence>
<protein>
    <recommendedName>
        <fullName evidence="2">Phosphoesterase</fullName>
        <ecNumber evidence="2">3.1.4.-</ecNumber>
    </recommendedName>
</protein>
<dbReference type="PANTHER" id="PTHR11124">
    <property type="entry name" value="VACUOLAR SORTING PROTEIN VPS29"/>
    <property type="match status" value="1"/>
</dbReference>
<dbReference type="InterPro" id="IPR024654">
    <property type="entry name" value="Calcineurin-like_PHP_lpxH"/>
</dbReference>
<comment type="cofactor">
    <cofactor evidence="2">
        <name>a divalent metal cation</name>
        <dbReference type="ChEBI" id="CHEBI:60240"/>
    </cofactor>
</comment>
<name>A0A7K3WL60_9FLAO</name>
<dbReference type="Proteomes" id="UP000486602">
    <property type="component" value="Unassembled WGS sequence"/>
</dbReference>
<organism evidence="4 5">
    <name type="scientific">Cryomorpha ignava</name>
    <dbReference type="NCBI Taxonomy" id="101383"/>
    <lineage>
        <taxon>Bacteria</taxon>
        <taxon>Pseudomonadati</taxon>
        <taxon>Bacteroidota</taxon>
        <taxon>Flavobacteriia</taxon>
        <taxon>Flavobacteriales</taxon>
        <taxon>Cryomorphaceae</taxon>
        <taxon>Cryomorpha</taxon>
    </lineage>
</organism>
<keyword evidence="2" id="KW-0479">Metal-binding</keyword>
<accession>A0A7K3WL60</accession>
<evidence type="ECO:0000313" key="5">
    <source>
        <dbReference type="Proteomes" id="UP000486602"/>
    </source>
</evidence>
<evidence type="ECO:0000259" key="3">
    <source>
        <dbReference type="Pfam" id="PF12850"/>
    </source>
</evidence>
<comment type="caution">
    <text evidence="4">The sequence shown here is derived from an EMBL/GenBank/DDBJ whole genome shotgun (WGS) entry which is preliminary data.</text>
</comment>
<dbReference type="Gene3D" id="3.60.21.10">
    <property type="match status" value="1"/>
</dbReference>